<protein>
    <submittedName>
        <fullName evidence="1">Uncharacterized protein</fullName>
    </submittedName>
</protein>
<name>X1PQT9_9ZZZZ</name>
<sequence>MNKGKKGGTLYCVFHVVSRPTSQGSRFPDDFAKGNCVTENCPFWDEVEKKCSIALFVKNASVWLKSE</sequence>
<organism evidence="1">
    <name type="scientific">marine sediment metagenome</name>
    <dbReference type="NCBI Taxonomy" id="412755"/>
    <lineage>
        <taxon>unclassified sequences</taxon>
        <taxon>metagenomes</taxon>
        <taxon>ecological metagenomes</taxon>
    </lineage>
</organism>
<evidence type="ECO:0000313" key="1">
    <source>
        <dbReference type="EMBL" id="GAI58597.1"/>
    </source>
</evidence>
<accession>X1PQT9</accession>
<reference evidence="1" key="1">
    <citation type="journal article" date="2014" name="Front. Microbiol.">
        <title>High frequency of phylogenetically diverse reductive dehalogenase-homologous genes in deep subseafloor sedimentary metagenomes.</title>
        <authorList>
            <person name="Kawai M."/>
            <person name="Futagami T."/>
            <person name="Toyoda A."/>
            <person name="Takaki Y."/>
            <person name="Nishi S."/>
            <person name="Hori S."/>
            <person name="Arai W."/>
            <person name="Tsubouchi T."/>
            <person name="Morono Y."/>
            <person name="Uchiyama I."/>
            <person name="Ito T."/>
            <person name="Fujiyama A."/>
            <person name="Inagaki F."/>
            <person name="Takami H."/>
        </authorList>
    </citation>
    <scope>NUCLEOTIDE SEQUENCE</scope>
    <source>
        <strain evidence="1">Expedition CK06-06</strain>
    </source>
</reference>
<gene>
    <name evidence="1" type="ORF">S06H3_55667</name>
</gene>
<dbReference type="EMBL" id="BARV01035710">
    <property type="protein sequence ID" value="GAI58597.1"/>
    <property type="molecule type" value="Genomic_DNA"/>
</dbReference>
<dbReference type="AlphaFoldDB" id="X1PQT9"/>
<proteinExistence type="predicted"/>
<comment type="caution">
    <text evidence="1">The sequence shown here is derived from an EMBL/GenBank/DDBJ whole genome shotgun (WGS) entry which is preliminary data.</text>
</comment>